<reference evidence="11 12" key="1">
    <citation type="submission" date="2021-03" db="EMBL/GenBank/DDBJ databases">
        <title>Genomic Encyclopedia of Type Strains, Phase IV (KMG-IV): sequencing the most valuable type-strain genomes for metagenomic binning, comparative biology and taxonomic classification.</title>
        <authorList>
            <person name="Goeker M."/>
        </authorList>
    </citation>
    <scope>NUCLEOTIDE SEQUENCE [LARGE SCALE GENOMIC DNA]</scope>
    <source>
        <strain evidence="11 12">DSM 24738</strain>
    </source>
</reference>
<comment type="pathway">
    <text evidence="1 9">Porphyrin-containing compound metabolism; protoporphyrin-IX biosynthesis; coproporphyrinogen-III from 5-aminolevulinate: step 3/4.</text>
</comment>
<dbReference type="Proteomes" id="UP001519343">
    <property type="component" value="Unassembled WGS sequence"/>
</dbReference>
<evidence type="ECO:0000313" key="11">
    <source>
        <dbReference type="EMBL" id="MBP1930392.1"/>
    </source>
</evidence>
<evidence type="ECO:0000256" key="5">
    <source>
        <dbReference type="ARBA" id="ARBA00023244"/>
    </source>
</evidence>
<gene>
    <name evidence="11" type="ORF">J2Z37_000379</name>
</gene>
<dbReference type="CDD" id="cd06578">
    <property type="entry name" value="HemD"/>
    <property type="match status" value="1"/>
</dbReference>
<feature type="domain" description="Tetrapyrrole biosynthesis uroporphyrinogen III synthase" evidence="10">
    <location>
        <begin position="22"/>
        <end position="250"/>
    </location>
</feature>
<evidence type="ECO:0000256" key="4">
    <source>
        <dbReference type="ARBA" id="ARBA00023239"/>
    </source>
</evidence>
<dbReference type="InterPro" id="IPR036108">
    <property type="entry name" value="4pyrrol_syn_uPrphyn_synt_sf"/>
</dbReference>
<protein>
    <recommendedName>
        <fullName evidence="7 9">Uroporphyrinogen-III synthase</fullName>
        <ecNumber evidence="3 9">4.2.1.75</ecNumber>
    </recommendedName>
</protein>
<evidence type="ECO:0000256" key="8">
    <source>
        <dbReference type="ARBA" id="ARBA00048617"/>
    </source>
</evidence>
<dbReference type="InterPro" id="IPR003754">
    <property type="entry name" value="4pyrrol_synth_uPrphyn_synth"/>
</dbReference>
<dbReference type="RefSeq" id="WP_209808348.1">
    <property type="nucleotide sequence ID" value="NZ_JAGGKT010000001.1"/>
</dbReference>
<evidence type="ECO:0000256" key="7">
    <source>
        <dbReference type="ARBA" id="ARBA00040167"/>
    </source>
</evidence>
<dbReference type="Gene3D" id="3.40.50.10090">
    <property type="match status" value="2"/>
</dbReference>
<evidence type="ECO:0000256" key="2">
    <source>
        <dbReference type="ARBA" id="ARBA00008133"/>
    </source>
</evidence>
<evidence type="ECO:0000256" key="3">
    <source>
        <dbReference type="ARBA" id="ARBA00013109"/>
    </source>
</evidence>
<sequence length="256" mass="28238">MTDRPLQGKTILVTRAKSQAGEMTEKIRQLGGEVVEFPVIQLLPPRDLTKLDQVIHDIEHYDWILFTSVNGVHFFMKRMEELGVEISSLRSQIGAVGPRTASVLETYGLHVDVVAKEYTAEGLLQELGSSIQVGTSLLLPRANIARKVLPEQLLEWGMRVDDVVVYETVQNREGIAAIQAELKQGKIDIVTFTSSSTVKNFCEMLDMESDHALLDGIKIACIGPITAQTARSLGLEVDGIAEKSTIEDLVNLLARI</sequence>
<dbReference type="SUPFAM" id="SSF69618">
    <property type="entry name" value="HemD-like"/>
    <property type="match status" value="1"/>
</dbReference>
<comment type="caution">
    <text evidence="11">The sequence shown here is derived from an EMBL/GenBank/DDBJ whole genome shotgun (WGS) entry which is preliminary data.</text>
</comment>
<comment type="similarity">
    <text evidence="2 9">Belongs to the uroporphyrinogen-III synthase family.</text>
</comment>
<dbReference type="PANTHER" id="PTHR38042:SF1">
    <property type="entry name" value="UROPORPHYRINOGEN-III SYNTHASE, CHLOROPLASTIC"/>
    <property type="match status" value="1"/>
</dbReference>
<name>A0ABS4GJF2_9BACL</name>
<evidence type="ECO:0000259" key="10">
    <source>
        <dbReference type="Pfam" id="PF02602"/>
    </source>
</evidence>
<comment type="function">
    <text evidence="6 9">Catalyzes cyclization of the linear tetrapyrrole, hydroxymethylbilane, to the macrocyclic uroporphyrinogen III.</text>
</comment>
<dbReference type="EC" id="4.2.1.75" evidence="3 9"/>
<keyword evidence="12" id="KW-1185">Reference proteome</keyword>
<evidence type="ECO:0000256" key="1">
    <source>
        <dbReference type="ARBA" id="ARBA00004772"/>
    </source>
</evidence>
<dbReference type="InterPro" id="IPR039793">
    <property type="entry name" value="UROS/Hem4"/>
</dbReference>
<keyword evidence="5 9" id="KW-0627">Porphyrin biosynthesis</keyword>
<proteinExistence type="inferred from homology"/>
<organism evidence="11 12">
    <name type="scientific">Ammoniphilus resinae</name>
    <dbReference type="NCBI Taxonomy" id="861532"/>
    <lineage>
        <taxon>Bacteria</taxon>
        <taxon>Bacillati</taxon>
        <taxon>Bacillota</taxon>
        <taxon>Bacilli</taxon>
        <taxon>Bacillales</taxon>
        <taxon>Paenibacillaceae</taxon>
        <taxon>Aneurinibacillus group</taxon>
        <taxon>Ammoniphilus</taxon>
    </lineage>
</organism>
<dbReference type="EMBL" id="JAGGKT010000001">
    <property type="protein sequence ID" value="MBP1930392.1"/>
    <property type="molecule type" value="Genomic_DNA"/>
</dbReference>
<evidence type="ECO:0000313" key="12">
    <source>
        <dbReference type="Proteomes" id="UP001519343"/>
    </source>
</evidence>
<dbReference type="Pfam" id="PF02602">
    <property type="entry name" value="HEM4"/>
    <property type="match status" value="1"/>
</dbReference>
<evidence type="ECO:0000256" key="6">
    <source>
        <dbReference type="ARBA" id="ARBA00037589"/>
    </source>
</evidence>
<accession>A0ABS4GJF2</accession>
<comment type="catalytic activity">
    <reaction evidence="8 9">
        <text>hydroxymethylbilane = uroporphyrinogen III + H2O</text>
        <dbReference type="Rhea" id="RHEA:18965"/>
        <dbReference type="ChEBI" id="CHEBI:15377"/>
        <dbReference type="ChEBI" id="CHEBI:57308"/>
        <dbReference type="ChEBI" id="CHEBI:57845"/>
        <dbReference type="EC" id="4.2.1.75"/>
    </reaction>
</comment>
<evidence type="ECO:0000256" key="9">
    <source>
        <dbReference type="RuleBase" id="RU366031"/>
    </source>
</evidence>
<dbReference type="PANTHER" id="PTHR38042">
    <property type="entry name" value="UROPORPHYRINOGEN-III SYNTHASE, CHLOROPLASTIC"/>
    <property type="match status" value="1"/>
</dbReference>
<keyword evidence="4 9" id="KW-0456">Lyase</keyword>